<keyword evidence="2" id="KW-0067">ATP-binding</keyword>
<feature type="domain" description="Fido" evidence="3">
    <location>
        <begin position="111"/>
        <end position="262"/>
    </location>
</feature>
<evidence type="ECO:0000313" key="4">
    <source>
        <dbReference type="EMBL" id="KFI25904.1"/>
    </source>
</evidence>
<dbReference type="PANTHER" id="PTHR13504:SF33">
    <property type="entry name" value="FIC FAMILY PROTEIN"/>
    <property type="match status" value="1"/>
</dbReference>
<dbReference type="AlphaFoldDB" id="A0A086XV54"/>
<feature type="active site" evidence="1">
    <location>
        <position position="197"/>
    </location>
</feature>
<dbReference type="InterPro" id="IPR036597">
    <property type="entry name" value="Fido-like_dom_sf"/>
</dbReference>
<organism evidence="4 5">
    <name type="scientific">Paenirhodobacter enshiensis</name>
    <dbReference type="NCBI Taxonomy" id="1105367"/>
    <lineage>
        <taxon>Bacteria</taxon>
        <taxon>Pseudomonadati</taxon>
        <taxon>Pseudomonadota</taxon>
        <taxon>Alphaproteobacteria</taxon>
        <taxon>Rhodobacterales</taxon>
        <taxon>Rhodobacter group</taxon>
        <taxon>Paenirhodobacter</taxon>
    </lineage>
</organism>
<accession>A0A086XV54</accession>
<feature type="binding site" evidence="2">
    <location>
        <begin position="236"/>
        <end position="237"/>
    </location>
    <ligand>
        <name>ATP</name>
        <dbReference type="ChEBI" id="CHEBI:30616"/>
    </ligand>
</feature>
<evidence type="ECO:0000256" key="2">
    <source>
        <dbReference type="PIRSR" id="PIRSR640198-2"/>
    </source>
</evidence>
<dbReference type="InterPro" id="IPR040198">
    <property type="entry name" value="Fido_containing"/>
</dbReference>
<dbReference type="InterPro" id="IPR025230">
    <property type="entry name" value="DUF4172"/>
</dbReference>
<dbReference type="OrthoDB" id="9813719at2"/>
<dbReference type="EMBL" id="JFZB01000018">
    <property type="protein sequence ID" value="KFI25904.1"/>
    <property type="molecule type" value="Genomic_DNA"/>
</dbReference>
<dbReference type="Pfam" id="PF13776">
    <property type="entry name" value="DUF4172"/>
    <property type="match status" value="1"/>
</dbReference>
<dbReference type="GO" id="GO:0005524">
    <property type="term" value="F:ATP binding"/>
    <property type="evidence" value="ECO:0007669"/>
    <property type="project" value="UniProtKB-KW"/>
</dbReference>
<evidence type="ECO:0000256" key="1">
    <source>
        <dbReference type="PIRSR" id="PIRSR640198-1"/>
    </source>
</evidence>
<protein>
    <recommendedName>
        <fullName evidence="3">Fido domain-containing protein</fullName>
    </recommendedName>
</protein>
<dbReference type="InterPro" id="IPR003812">
    <property type="entry name" value="Fido"/>
</dbReference>
<feature type="binding site" evidence="2">
    <location>
        <begin position="201"/>
        <end position="208"/>
    </location>
    <ligand>
        <name>ATP</name>
        <dbReference type="ChEBI" id="CHEBI:30616"/>
    </ligand>
</feature>
<name>A0A086XV54_9RHOB</name>
<keyword evidence="2" id="KW-0547">Nucleotide-binding</keyword>
<dbReference type="Proteomes" id="UP000028824">
    <property type="component" value="Unassembled WGS sequence"/>
</dbReference>
<evidence type="ECO:0000259" key="3">
    <source>
        <dbReference type="PROSITE" id="PS51459"/>
    </source>
</evidence>
<dbReference type="Pfam" id="PF02661">
    <property type="entry name" value="Fic"/>
    <property type="match status" value="1"/>
</dbReference>
<gene>
    <name evidence="4" type="ORF">CG50_02710</name>
</gene>
<sequence>MAWIWQSAHWPNFTYDAAAVAPALAEAMAAMGEVSGLEQGLSPAEAEELRLRRIVGEALASFGIEGVALDPDEIEASVIASLRHRDGEALARRSDAIASVMIEARAATAPMSAETLQAWHRLLFFGIEIEDPGRWRRSGIEIVRSAAAGRQDVLFIAPPPESLPAEMERLLNWLGTETRLPVAIRAALAHLWFETIHPFSDGNGRIGRALIEHVFARERVLPFSLSRRIEVEKRQYYQALQDGRREGPAGIDATPFVAWFLGCLARAADGARGEAVFLLARNRYFLRFGPELSPRQETVLRRLFGQGPRRIAEGLSARSYAKIADVSGATATRDLTRLAEIGAIIRREAGGRSTGYDIATV</sequence>
<dbReference type="SUPFAM" id="SSF140931">
    <property type="entry name" value="Fic-like"/>
    <property type="match status" value="1"/>
</dbReference>
<dbReference type="Gene3D" id="1.10.3290.10">
    <property type="entry name" value="Fido-like domain"/>
    <property type="match status" value="1"/>
</dbReference>
<keyword evidence="5" id="KW-1185">Reference proteome</keyword>
<comment type="caution">
    <text evidence="4">The sequence shown here is derived from an EMBL/GenBank/DDBJ whole genome shotgun (WGS) entry which is preliminary data.</text>
</comment>
<dbReference type="eggNOG" id="COG3177">
    <property type="taxonomic scope" value="Bacteria"/>
</dbReference>
<dbReference type="RefSeq" id="WP_036637811.1">
    <property type="nucleotide sequence ID" value="NZ_JFZB01000018.1"/>
</dbReference>
<dbReference type="PANTHER" id="PTHR13504">
    <property type="entry name" value="FIDO DOMAIN-CONTAINING PROTEIN DDB_G0283145"/>
    <property type="match status" value="1"/>
</dbReference>
<proteinExistence type="predicted"/>
<reference evidence="4 5" key="1">
    <citation type="submission" date="2014-03" db="EMBL/GenBank/DDBJ databases">
        <title>Genome of Paenirhodobacter enshiensis DW2-9.</title>
        <authorList>
            <person name="Wang D."/>
            <person name="Wang G."/>
        </authorList>
    </citation>
    <scope>NUCLEOTIDE SEQUENCE [LARGE SCALE GENOMIC DNA]</scope>
    <source>
        <strain evidence="4 5">DW2-9</strain>
    </source>
</reference>
<evidence type="ECO:0000313" key="5">
    <source>
        <dbReference type="Proteomes" id="UP000028824"/>
    </source>
</evidence>
<dbReference type="PROSITE" id="PS51459">
    <property type="entry name" value="FIDO"/>
    <property type="match status" value="1"/>
</dbReference>
<dbReference type="STRING" id="1105367.CG50_02710"/>